<feature type="region of interest" description="Disordered" evidence="1">
    <location>
        <begin position="1"/>
        <end position="23"/>
    </location>
</feature>
<evidence type="ECO:0000313" key="2">
    <source>
        <dbReference type="EMBL" id="RAL12264.1"/>
    </source>
</evidence>
<evidence type="ECO:0000256" key="1">
    <source>
        <dbReference type="SAM" id="MobiDB-lite"/>
    </source>
</evidence>
<reference evidence="2 3" key="1">
    <citation type="submission" date="2018-02" db="EMBL/GenBank/DDBJ databases">
        <title>The genomes of Aspergillus section Nigri reveals drivers in fungal speciation.</title>
        <authorList>
            <consortium name="DOE Joint Genome Institute"/>
            <person name="Vesth T.C."/>
            <person name="Nybo J."/>
            <person name="Theobald S."/>
            <person name="Brandl J."/>
            <person name="Frisvad J.C."/>
            <person name="Nielsen K.F."/>
            <person name="Lyhne E.K."/>
            <person name="Kogle M.E."/>
            <person name="Kuo A."/>
            <person name="Riley R."/>
            <person name="Clum A."/>
            <person name="Nolan M."/>
            <person name="Lipzen A."/>
            <person name="Salamov A."/>
            <person name="Henrissat B."/>
            <person name="Wiebenga A."/>
            <person name="De vries R.P."/>
            <person name="Grigoriev I.V."/>
            <person name="Mortensen U.H."/>
            <person name="Andersen M.R."/>
            <person name="Baker S.E."/>
        </authorList>
    </citation>
    <scope>NUCLEOTIDE SEQUENCE [LARGE SCALE GENOMIC DNA]</scope>
    <source>
        <strain evidence="2 3">CBS 101889</strain>
    </source>
</reference>
<dbReference type="Proteomes" id="UP000248961">
    <property type="component" value="Unassembled WGS sequence"/>
</dbReference>
<dbReference type="OrthoDB" id="4224309at2759"/>
<dbReference type="STRING" id="1450537.A0A395I151"/>
<proteinExistence type="predicted"/>
<accession>A0A395I151</accession>
<name>A0A395I151_ASPHC</name>
<dbReference type="VEuPathDB" id="FungiDB:BO97DRAFT_452149"/>
<dbReference type="GeneID" id="37203312"/>
<organism evidence="2 3">
    <name type="scientific">Aspergillus homomorphus (strain CBS 101889)</name>
    <dbReference type="NCBI Taxonomy" id="1450537"/>
    <lineage>
        <taxon>Eukaryota</taxon>
        <taxon>Fungi</taxon>
        <taxon>Dikarya</taxon>
        <taxon>Ascomycota</taxon>
        <taxon>Pezizomycotina</taxon>
        <taxon>Eurotiomycetes</taxon>
        <taxon>Eurotiomycetidae</taxon>
        <taxon>Eurotiales</taxon>
        <taxon>Aspergillaceae</taxon>
        <taxon>Aspergillus</taxon>
        <taxon>Aspergillus subgen. Circumdati</taxon>
    </lineage>
</organism>
<gene>
    <name evidence="2" type="ORF">BO97DRAFT_452149</name>
</gene>
<dbReference type="EMBL" id="KZ824284">
    <property type="protein sequence ID" value="RAL12264.1"/>
    <property type="molecule type" value="Genomic_DNA"/>
</dbReference>
<evidence type="ECO:0000313" key="3">
    <source>
        <dbReference type="Proteomes" id="UP000248961"/>
    </source>
</evidence>
<dbReference type="RefSeq" id="XP_025551418.1">
    <property type="nucleotide sequence ID" value="XM_025699023.1"/>
</dbReference>
<protein>
    <submittedName>
        <fullName evidence="2">Uncharacterized protein</fullName>
    </submittedName>
</protein>
<sequence>MSNKQDCPSLREPAASPPAACTIPPAPLTERNLCVHEELSEMHLLSDPTIPSWIDSLIAEERIHVFHSQLGFSLSDPDAAPSDDIASEGEQLSQAVYTASTCPPKVESASSANNQLPSSLKLFENKIAMDQKSINRETPLERFLTPGYSDPCFYAKPALANAGIQPGTSEGREKRKQMAKENVELVVSRRVDSP</sequence>
<keyword evidence="3" id="KW-1185">Reference proteome</keyword>
<dbReference type="AlphaFoldDB" id="A0A395I151"/>